<comment type="caution">
    <text evidence="1">The sequence shown here is derived from an EMBL/GenBank/DDBJ whole genome shotgun (WGS) entry which is preliminary data.</text>
</comment>
<gene>
    <name evidence="1" type="ORF">ACFP1G_07875</name>
</gene>
<dbReference type="SUPFAM" id="SSF102198">
    <property type="entry name" value="Putative cyclase"/>
    <property type="match status" value="1"/>
</dbReference>
<dbReference type="RefSeq" id="WP_125691344.1">
    <property type="nucleotide sequence ID" value="NZ_JBHSSK010000022.1"/>
</dbReference>
<dbReference type="PANTHER" id="PTHR31118">
    <property type="entry name" value="CYCLASE-LIKE PROTEIN 2"/>
    <property type="match status" value="1"/>
</dbReference>
<dbReference type="Pfam" id="PF04199">
    <property type="entry name" value="Cyclase"/>
    <property type="match status" value="1"/>
</dbReference>
<accession>A0ABW1SSB6</accession>
<keyword evidence="1" id="KW-0378">Hydrolase</keyword>
<proteinExistence type="predicted"/>
<organism evidence="1 2">
    <name type="scientific">Levilactobacillus tongjiangensis</name>
    <dbReference type="NCBI Taxonomy" id="2486023"/>
    <lineage>
        <taxon>Bacteria</taxon>
        <taxon>Bacillati</taxon>
        <taxon>Bacillota</taxon>
        <taxon>Bacilli</taxon>
        <taxon>Lactobacillales</taxon>
        <taxon>Lactobacillaceae</taxon>
        <taxon>Levilactobacillus</taxon>
    </lineage>
</organism>
<reference evidence="2" key="1">
    <citation type="journal article" date="2019" name="Int. J. Syst. Evol. Microbiol.">
        <title>The Global Catalogue of Microorganisms (GCM) 10K type strain sequencing project: providing services to taxonomists for standard genome sequencing and annotation.</title>
        <authorList>
            <consortium name="The Broad Institute Genomics Platform"/>
            <consortium name="The Broad Institute Genome Sequencing Center for Infectious Disease"/>
            <person name="Wu L."/>
            <person name="Ma J."/>
        </authorList>
    </citation>
    <scope>NUCLEOTIDE SEQUENCE [LARGE SCALE GENOMIC DNA]</scope>
    <source>
        <strain evidence="2">CCM 8905</strain>
    </source>
</reference>
<dbReference type="InterPro" id="IPR037175">
    <property type="entry name" value="KFase_sf"/>
</dbReference>
<protein>
    <submittedName>
        <fullName evidence="1">Cyclase family protein</fullName>
        <ecNumber evidence="1">3.5.-.-</ecNumber>
    </submittedName>
</protein>
<dbReference type="Gene3D" id="3.50.30.50">
    <property type="entry name" value="Putative cyclase"/>
    <property type="match status" value="1"/>
</dbReference>
<dbReference type="PANTHER" id="PTHR31118:SF12">
    <property type="entry name" value="CYCLASE-LIKE PROTEIN 2"/>
    <property type="match status" value="1"/>
</dbReference>
<dbReference type="EMBL" id="JBHSSK010000022">
    <property type="protein sequence ID" value="MFC6207396.1"/>
    <property type="molecule type" value="Genomic_DNA"/>
</dbReference>
<keyword evidence="2" id="KW-1185">Reference proteome</keyword>
<sequence>MNIKQFDDLSLDLNDDTPIYPGDPEPHFEVATTTEHDGYNLSSIHLGSQSGSHVDAPFHFRDEGTRVDDMPLDLFFGKAMLIDVTGKGENEPITLDDVAPYLENVTTHPFVLFKTGWTDKYIHTETYFKHPFVSGEVAEALVAHGIKFLGIDTINADQTGGTEFPVHDLFSNRSLMIGENWGHFDRIQSDNFYLASFPIRWHCDGSPVRPVAIEVVDDD</sequence>
<dbReference type="InterPro" id="IPR007325">
    <property type="entry name" value="KFase/CYL"/>
</dbReference>
<name>A0ABW1SSB6_9LACO</name>
<dbReference type="EC" id="3.5.-.-" evidence="1"/>
<dbReference type="GO" id="GO:0016787">
    <property type="term" value="F:hydrolase activity"/>
    <property type="evidence" value="ECO:0007669"/>
    <property type="project" value="UniProtKB-KW"/>
</dbReference>
<dbReference type="Proteomes" id="UP001596254">
    <property type="component" value="Unassembled WGS sequence"/>
</dbReference>
<evidence type="ECO:0000313" key="2">
    <source>
        <dbReference type="Proteomes" id="UP001596254"/>
    </source>
</evidence>
<evidence type="ECO:0000313" key="1">
    <source>
        <dbReference type="EMBL" id="MFC6207396.1"/>
    </source>
</evidence>